<dbReference type="Gene3D" id="2.50.20.10">
    <property type="entry name" value="Lipoprotein localisation LolA/LolB/LppX"/>
    <property type="match status" value="1"/>
</dbReference>
<keyword evidence="3" id="KW-0449">Lipoprotein</keyword>
<evidence type="ECO:0000256" key="1">
    <source>
        <dbReference type="SAM" id="SignalP"/>
    </source>
</evidence>
<accession>A0ABV2BV83</accession>
<dbReference type="EMBL" id="JBEVCJ010000010">
    <property type="protein sequence ID" value="MET1255457.1"/>
    <property type="molecule type" value="Genomic_DNA"/>
</dbReference>
<dbReference type="CDD" id="cd16329">
    <property type="entry name" value="LolA_like"/>
    <property type="match status" value="1"/>
</dbReference>
<dbReference type="Pfam" id="PF17131">
    <property type="entry name" value="LolA_like"/>
    <property type="match status" value="1"/>
</dbReference>
<dbReference type="Proteomes" id="UP001548189">
    <property type="component" value="Unassembled WGS sequence"/>
</dbReference>
<comment type="caution">
    <text evidence="3">The sequence shown here is derived from an EMBL/GenBank/DDBJ whole genome shotgun (WGS) entry which is preliminary data.</text>
</comment>
<protein>
    <submittedName>
        <fullName evidence="3">Outer membrane lipoprotein-sorting protein</fullName>
    </submittedName>
</protein>
<feature type="domain" description="Uncharacterized protein TP-0789" evidence="2">
    <location>
        <begin position="77"/>
        <end position="255"/>
    </location>
</feature>
<evidence type="ECO:0000313" key="4">
    <source>
        <dbReference type="Proteomes" id="UP001548189"/>
    </source>
</evidence>
<feature type="chain" id="PRO_5045807354" evidence="1">
    <location>
        <begin position="23"/>
        <end position="263"/>
    </location>
</feature>
<name>A0ABV2BV83_9GAMM</name>
<gene>
    <name evidence="3" type="ORF">ABVT43_09995</name>
</gene>
<reference evidence="3 4" key="1">
    <citation type="submission" date="2024-06" db="EMBL/GenBank/DDBJ databases">
        <authorList>
            <person name="Li F."/>
        </authorList>
    </citation>
    <scope>NUCLEOTIDE SEQUENCE [LARGE SCALE GENOMIC DNA]</scope>
    <source>
        <strain evidence="3 4">GXAS 311</strain>
    </source>
</reference>
<evidence type="ECO:0000313" key="3">
    <source>
        <dbReference type="EMBL" id="MET1255457.1"/>
    </source>
</evidence>
<sequence>MRIKNLLSGCILLMLNTTNILASELTAEQIVEKATLSAYYNGNDGRSVARMKIVDANQRVQLRQFTILRKDIADGAEQKFLVVFSKPKSVDKTVFMVNKKIQTADERWLYLPALDLVKRISAGDKRTSFVGSHYYYEDVSGRIPSEDTHKIIENGEDFYVLSHYPKDKQSVEYDWYKTQIDKKTFLPMLIEYYDKDGKAMRRIEALNVEEISGYPTVTQAKVTNLQDNSYTLMEFRNVVFDIDIPDEVFTERSLRNPPGKWLD</sequence>
<feature type="signal peptide" evidence="1">
    <location>
        <begin position="1"/>
        <end position="22"/>
    </location>
</feature>
<proteinExistence type="predicted"/>
<keyword evidence="4" id="KW-1185">Reference proteome</keyword>
<evidence type="ECO:0000259" key="2">
    <source>
        <dbReference type="Pfam" id="PF17131"/>
    </source>
</evidence>
<dbReference type="RefSeq" id="WP_353896043.1">
    <property type="nucleotide sequence ID" value="NZ_JBEVCJ010000010.1"/>
</dbReference>
<keyword evidence="1" id="KW-0732">Signal</keyword>
<dbReference type="InterPro" id="IPR033399">
    <property type="entry name" value="TP_0789-like"/>
</dbReference>
<organism evidence="3 4">
    <name type="scientific">Aliikangiella maris</name>
    <dbReference type="NCBI Taxonomy" id="3162458"/>
    <lineage>
        <taxon>Bacteria</taxon>
        <taxon>Pseudomonadati</taxon>
        <taxon>Pseudomonadota</taxon>
        <taxon>Gammaproteobacteria</taxon>
        <taxon>Oceanospirillales</taxon>
        <taxon>Pleioneaceae</taxon>
        <taxon>Aliikangiella</taxon>
    </lineage>
</organism>